<name>A0ABP6T7Z4_9ACTN</name>
<evidence type="ECO:0000259" key="5">
    <source>
        <dbReference type="SMART" id="SM00479"/>
    </source>
</evidence>
<reference evidence="7" key="1">
    <citation type="journal article" date="2019" name="Int. J. Syst. Evol. Microbiol.">
        <title>The Global Catalogue of Microorganisms (GCM) 10K type strain sequencing project: providing services to taxonomists for standard genome sequencing and annotation.</title>
        <authorList>
            <consortium name="The Broad Institute Genomics Platform"/>
            <consortium name="The Broad Institute Genome Sequencing Center for Infectious Disease"/>
            <person name="Wu L."/>
            <person name="Ma J."/>
        </authorList>
    </citation>
    <scope>NUCLEOTIDE SEQUENCE [LARGE SCALE GENOMIC DNA]</scope>
    <source>
        <strain evidence="7">JCM 9458</strain>
    </source>
</reference>
<dbReference type="SUPFAM" id="SSF158682">
    <property type="entry name" value="TerB-like"/>
    <property type="match status" value="1"/>
</dbReference>
<dbReference type="Pfam" id="PF10708">
    <property type="entry name" value="DUF2510"/>
    <property type="match status" value="1"/>
</dbReference>
<dbReference type="InterPro" id="IPR013520">
    <property type="entry name" value="Ribonucl_H"/>
</dbReference>
<keyword evidence="2" id="KW-0378">Hydrolase</keyword>
<sequence>MQRFGCAVAARRGRWLILDAMSVTDEAGAPTWVVIDAETTGLSPKEHRLVELAIVVLDERGNSMGEAATLVNPGMDIGPADGHGIRNEDVLDAPRFDELAGWLVEWLRGKVLVGHNLLFTSAFLDEEFRRSGFEMPHVPAICTMTNAPRYLPSLPGRTLEQCCAAAGIPLDGPRSALTHARAAGELFGTFLAQRPTLPSPWVQYIERARRMAWPRIPMRDFQMAPRAEEEWEAADPEQTAIVSPEMARMAAAYAGLSSKTAEADLADAAVRGAPNPEVDSEFVAEVVEEAPRSPEESGPVSAYLGALDNAVSDRVLSFTEAIHLKDLAAALAIFEAEQGDAHRQYVRTLAATAWADKQVTDEERDDLVAVGKLLDLSETEVDGLIEETKPEEAGGSAPSSSTSSSEYEAGWYPDPYGQPGLRWYDGQNWTHHTHTS</sequence>
<dbReference type="InterPro" id="IPR036397">
    <property type="entry name" value="RNaseH_sf"/>
</dbReference>
<keyword evidence="1" id="KW-0540">Nuclease</keyword>
<accession>A0ABP6T7Z4</accession>
<evidence type="ECO:0000313" key="7">
    <source>
        <dbReference type="Proteomes" id="UP001501676"/>
    </source>
</evidence>
<comment type="caution">
    <text evidence="6">The sequence shown here is derived from an EMBL/GenBank/DDBJ whole genome shotgun (WGS) entry which is preliminary data.</text>
</comment>
<dbReference type="Proteomes" id="UP001501676">
    <property type="component" value="Unassembled WGS sequence"/>
</dbReference>
<dbReference type="SMART" id="SM00479">
    <property type="entry name" value="EXOIII"/>
    <property type="match status" value="1"/>
</dbReference>
<feature type="region of interest" description="Disordered" evidence="4">
    <location>
        <begin position="386"/>
        <end position="413"/>
    </location>
</feature>
<evidence type="ECO:0000256" key="4">
    <source>
        <dbReference type="SAM" id="MobiDB-lite"/>
    </source>
</evidence>
<dbReference type="EMBL" id="BAAAYN010000044">
    <property type="protein sequence ID" value="GAA3394562.1"/>
    <property type="molecule type" value="Genomic_DNA"/>
</dbReference>
<dbReference type="InterPro" id="IPR012337">
    <property type="entry name" value="RNaseH-like_sf"/>
</dbReference>
<evidence type="ECO:0000256" key="3">
    <source>
        <dbReference type="ARBA" id="ARBA00022839"/>
    </source>
</evidence>
<dbReference type="InterPro" id="IPR018929">
    <property type="entry name" value="DUF2510"/>
</dbReference>
<dbReference type="Pfam" id="PF00929">
    <property type="entry name" value="RNase_T"/>
    <property type="match status" value="1"/>
</dbReference>
<dbReference type="SUPFAM" id="SSF53098">
    <property type="entry name" value="Ribonuclease H-like"/>
    <property type="match status" value="1"/>
</dbReference>
<dbReference type="PANTHER" id="PTHR30231">
    <property type="entry name" value="DNA POLYMERASE III SUBUNIT EPSILON"/>
    <property type="match status" value="1"/>
</dbReference>
<feature type="domain" description="Exonuclease" evidence="5">
    <location>
        <begin position="31"/>
        <end position="196"/>
    </location>
</feature>
<evidence type="ECO:0000256" key="1">
    <source>
        <dbReference type="ARBA" id="ARBA00022722"/>
    </source>
</evidence>
<dbReference type="CDD" id="cd06127">
    <property type="entry name" value="DEDDh"/>
    <property type="match status" value="1"/>
</dbReference>
<dbReference type="Gene3D" id="3.30.420.10">
    <property type="entry name" value="Ribonuclease H-like superfamily/Ribonuclease H"/>
    <property type="match status" value="1"/>
</dbReference>
<evidence type="ECO:0000256" key="2">
    <source>
        <dbReference type="ARBA" id="ARBA00022801"/>
    </source>
</evidence>
<dbReference type="PANTHER" id="PTHR30231:SF4">
    <property type="entry name" value="PROTEIN NEN2"/>
    <property type="match status" value="1"/>
</dbReference>
<protein>
    <recommendedName>
        <fullName evidence="5">Exonuclease domain-containing protein</fullName>
    </recommendedName>
</protein>
<feature type="compositionally biased region" description="Low complexity" evidence="4">
    <location>
        <begin position="393"/>
        <end position="410"/>
    </location>
</feature>
<keyword evidence="7" id="KW-1185">Reference proteome</keyword>
<dbReference type="InterPro" id="IPR029024">
    <property type="entry name" value="TerB-like"/>
</dbReference>
<evidence type="ECO:0000313" key="6">
    <source>
        <dbReference type="EMBL" id="GAA3394562.1"/>
    </source>
</evidence>
<gene>
    <name evidence="6" type="ORF">GCM10020369_64460</name>
</gene>
<organism evidence="6 7">
    <name type="scientific">Cryptosporangium minutisporangium</name>
    <dbReference type="NCBI Taxonomy" id="113569"/>
    <lineage>
        <taxon>Bacteria</taxon>
        <taxon>Bacillati</taxon>
        <taxon>Actinomycetota</taxon>
        <taxon>Actinomycetes</taxon>
        <taxon>Cryptosporangiales</taxon>
        <taxon>Cryptosporangiaceae</taxon>
        <taxon>Cryptosporangium</taxon>
    </lineage>
</organism>
<proteinExistence type="predicted"/>
<keyword evidence="3" id="KW-0269">Exonuclease</keyword>